<evidence type="ECO:0000313" key="3">
    <source>
        <dbReference type="Proteomes" id="UP001321760"/>
    </source>
</evidence>
<keyword evidence="3" id="KW-1185">Reference proteome</keyword>
<dbReference type="AlphaFoldDB" id="A0AAV9GQ93"/>
<feature type="compositionally biased region" description="Low complexity" evidence="1">
    <location>
        <begin position="179"/>
        <end position="190"/>
    </location>
</feature>
<evidence type="ECO:0000256" key="1">
    <source>
        <dbReference type="SAM" id="MobiDB-lite"/>
    </source>
</evidence>
<feature type="region of interest" description="Disordered" evidence="1">
    <location>
        <begin position="173"/>
        <end position="202"/>
    </location>
</feature>
<accession>A0AAV9GQ93</accession>
<feature type="region of interest" description="Disordered" evidence="1">
    <location>
        <begin position="115"/>
        <end position="157"/>
    </location>
</feature>
<evidence type="ECO:0000313" key="2">
    <source>
        <dbReference type="EMBL" id="KAK4450979.1"/>
    </source>
</evidence>
<comment type="caution">
    <text evidence="2">The sequence shown here is derived from an EMBL/GenBank/DDBJ whole genome shotgun (WGS) entry which is preliminary data.</text>
</comment>
<sequence>MMQDPKVLVDILTTLQRLESLFEDQTDRLTIIELSVRSGATSPAPPSVYRPSSALNRYSVEEMTAEYHASVSRLRNRFDSIDDDIQSERLPAGEVDDVAEWQSISVYSSRPQSQILLDGFPLPPPPPVPPKDERRPLHINTSPNEDDNLNNNNTNNSLPSAALTFLLPPHFELLPTPPLTNSTTTPTSPTTNPPPPAPRRHSTLLTTTSIITEHFNVRRPTRMYTDQNVTPDPDKPYKNWRHWIRHAPGYRVDAMKAAFRDSTVMEAGIKMKRSAGRAVKGCLRVIPSAFAWVGGRMVRAQMRRLDLSV</sequence>
<proteinExistence type="predicted"/>
<name>A0AAV9GQ93_9PEZI</name>
<reference evidence="2" key="1">
    <citation type="journal article" date="2023" name="Mol. Phylogenet. Evol.">
        <title>Genome-scale phylogeny and comparative genomics of the fungal order Sordariales.</title>
        <authorList>
            <person name="Hensen N."/>
            <person name="Bonometti L."/>
            <person name="Westerberg I."/>
            <person name="Brannstrom I.O."/>
            <person name="Guillou S."/>
            <person name="Cros-Aarteil S."/>
            <person name="Calhoun S."/>
            <person name="Haridas S."/>
            <person name="Kuo A."/>
            <person name="Mondo S."/>
            <person name="Pangilinan J."/>
            <person name="Riley R."/>
            <person name="LaButti K."/>
            <person name="Andreopoulos B."/>
            <person name="Lipzen A."/>
            <person name="Chen C."/>
            <person name="Yan M."/>
            <person name="Daum C."/>
            <person name="Ng V."/>
            <person name="Clum A."/>
            <person name="Steindorff A."/>
            <person name="Ohm R.A."/>
            <person name="Martin F."/>
            <person name="Silar P."/>
            <person name="Natvig D.O."/>
            <person name="Lalanne C."/>
            <person name="Gautier V."/>
            <person name="Ament-Velasquez S.L."/>
            <person name="Kruys A."/>
            <person name="Hutchinson M.I."/>
            <person name="Powell A.J."/>
            <person name="Barry K."/>
            <person name="Miller A.N."/>
            <person name="Grigoriev I.V."/>
            <person name="Debuchy R."/>
            <person name="Gladieux P."/>
            <person name="Hiltunen Thoren M."/>
            <person name="Johannesson H."/>
        </authorList>
    </citation>
    <scope>NUCLEOTIDE SEQUENCE</scope>
    <source>
        <strain evidence="2">PSN243</strain>
    </source>
</reference>
<protein>
    <recommendedName>
        <fullName evidence="4">Transcription activator GCR1-like domain-containing protein</fullName>
    </recommendedName>
</protein>
<evidence type="ECO:0008006" key="4">
    <source>
        <dbReference type="Google" id="ProtNLM"/>
    </source>
</evidence>
<reference evidence="2" key="2">
    <citation type="submission" date="2023-05" db="EMBL/GenBank/DDBJ databases">
        <authorList>
            <consortium name="Lawrence Berkeley National Laboratory"/>
            <person name="Steindorff A."/>
            <person name="Hensen N."/>
            <person name="Bonometti L."/>
            <person name="Westerberg I."/>
            <person name="Brannstrom I.O."/>
            <person name="Guillou S."/>
            <person name="Cros-Aarteil S."/>
            <person name="Calhoun S."/>
            <person name="Haridas S."/>
            <person name="Kuo A."/>
            <person name="Mondo S."/>
            <person name="Pangilinan J."/>
            <person name="Riley R."/>
            <person name="Labutti K."/>
            <person name="Andreopoulos B."/>
            <person name="Lipzen A."/>
            <person name="Chen C."/>
            <person name="Yanf M."/>
            <person name="Daum C."/>
            <person name="Ng V."/>
            <person name="Clum A."/>
            <person name="Ohm R."/>
            <person name="Martin F."/>
            <person name="Silar P."/>
            <person name="Natvig D."/>
            <person name="Lalanne C."/>
            <person name="Gautier V."/>
            <person name="Ament-Velasquez S.L."/>
            <person name="Kruys A."/>
            <person name="Hutchinson M.I."/>
            <person name="Powell A.J."/>
            <person name="Barry K."/>
            <person name="Miller A.N."/>
            <person name="Grigoriev I.V."/>
            <person name="Debuchy R."/>
            <person name="Gladieux P."/>
            <person name="Thoren M.H."/>
            <person name="Johannesson H."/>
        </authorList>
    </citation>
    <scope>NUCLEOTIDE SEQUENCE</scope>
    <source>
        <strain evidence="2">PSN243</strain>
    </source>
</reference>
<dbReference type="Proteomes" id="UP001321760">
    <property type="component" value="Unassembled WGS sequence"/>
</dbReference>
<gene>
    <name evidence="2" type="ORF">QBC34DRAFT_424294</name>
</gene>
<organism evidence="2 3">
    <name type="scientific">Podospora aff. communis PSN243</name>
    <dbReference type="NCBI Taxonomy" id="3040156"/>
    <lineage>
        <taxon>Eukaryota</taxon>
        <taxon>Fungi</taxon>
        <taxon>Dikarya</taxon>
        <taxon>Ascomycota</taxon>
        <taxon>Pezizomycotina</taxon>
        <taxon>Sordariomycetes</taxon>
        <taxon>Sordariomycetidae</taxon>
        <taxon>Sordariales</taxon>
        <taxon>Podosporaceae</taxon>
        <taxon>Podospora</taxon>
    </lineage>
</organism>
<dbReference type="EMBL" id="MU865930">
    <property type="protein sequence ID" value="KAK4450979.1"/>
    <property type="molecule type" value="Genomic_DNA"/>
</dbReference>